<accession>A0ABN6M264</accession>
<name>A0ABN6M264_9BACT</name>
<dbReference type="Proteomes" id="UP000830055">
    <property type="component" value="Chromosome"/>
</dbReference>
<proteinExistence type="predicted"/>
<reference evidence="1 2" key="1">
    <citation type="submission" date="2022-01" db="EMBL/GenBank/DDBJ databases">
        <title>Desulfofustis limnae sp. nov., a novel mesophilic sulfate-reducing bacterium isolated from marsh soil.</title>
        <authorList>
            <person name="Watanabe M."/>
            <person name="Takahashi A."/>
            <person name="Kojima H."/>
            <person name="Fukui M."/>
        </authorList>
    </citation>
    <scope>NUCLEOTIDE SEQUENCE [LARGE SCALE GENOMIC DNA]</scope>
    <source>
        <strain evidence="1 2">PPLL</strain>
    </source>
</reference>
<dbReference type="InterPro" id="IPR009279">
    <property type="entry name" value="Portal_Mu"/>
</dbReference>
<evidence type="ECO:0000313" key="1">
    <source>
        <dbReference type="EMBL" id="BDD85935.1"/>
    </source>
</evidence>
<evidence type="ECO:0000313" key="2">
    <source>
        <dbReference type="Proteomes" id="UP000830055"/>
    </source>
</evidence>
<sequence>MDRDELLRQIADHTSDPSFVLGLSQLPNPDEVLRKAGLSHQVYDQVLTDPHVMSKVIDRRAGLLRREWQVKAGGDAAGDLKAVALCEQAVADLEEHEEHPLENSLGILQEAALRGHRALEVVWRRTGNSWLPEFLRDIPNRRLIHTGVQWRLLTIDAPSHGIDLPQRKVLLATHMASTDNPYGEALLSRCYWPYLFKHNGLKWWVTLAEKYGLPWIIAMLGGQTEEAQRRELLSKLVAMAVDPVTVLPKGAEVDFKLIEGVSPDVHDRLIRISNAEISKVLVGQTLSTEMDGSSGSRAAAETHSGLRDEIVEADGKLVARVMNRLFAWITELNLGPTVAPPKFVWIEEYEPPREWSQIAARAIRALPGKVPLRWAYDKFGIGEEYREDQDMVPPLVGGGAGAGADFARDDGAFTPEQQALEALAEKSAGAAGQILAENEKKLLAVVENASSYEEAMERLLDVYPELATEDLEDLLARTLTAATLYGRYTADEETAEEDHDADA</sequence>
<organism evidence="1 2">
    <name type="scientific">Desulfofustis limnaeus</name>
    <dbReference type="NCBI Taxonomy" id="2740163"/>
    <lineage>
        <taxon>Bacteria</taxon>
        <taxon>Pseudomonadati</taxon>
        <taxon>Thermodesulfobacteriota</taxon>
        <taxon>Desulfobulbia</taxon>
        <taxon>Desulfobulbales</taxon>
        <taxon>Desulfocapsaceae</taxon>
        <taxon>Desulfofustis</taxon>
    </lineage>
</organism>
<keyword evidence="2" id="KW-1185">Reference proteome</keyword>
<dbReference type="Pfam" id="PF06074">
    <property type="entry name" value="Portal_Mu"/>
    <property type="match status" value="1"/>
</dbReference>
<dbReference type="EMBL" id="AP025516">
    <property type="protein sequence ID" value="BDD85935.1"/>
    <property type="molecule type" value="Genomic_DNA"/>
</dbReference>
<evidence type="ECO:0008006" key="3">
    <source>
        <dbReference type="Google" id="ProtNLM"/>
    </source>
</evidence>
<protein>
    <recommendedName>
        <fullName evidence="3">DUF935 family protein</fullName>
    </recommendedName>
</protein>
<gene>
    <name evidence="1" type="ORF">DPPLL_03000</name>
</gene>